<dbReference type="OrthoDB" id="508787at2"/>
<sequence>MTTERTHSEPGRDVTVEEDVETTDETLSPPTRASWGAIFAGTAVALAVAFIIGLLGSAIALGSFDPATEQDAIGNFGAMTGAWIVIQIVVSLFAGGWVAGRLANKPRSLDGMLNSGVVWALTTLLFVVGFASFASTAISGTATVVREGVSAVTDVAGAAAGAVGGVLDQADIDVQRGQIVSTIQQEGRQVLQQSGKQQLQPAELRQEAQALEQLAVETAGDVAQSPQQAGQILDQAISQAFTELDGTVEAADQQALVNILTARTNLSEQEARQTVQGWVQTFENAMGQLQQIGQNLGQEIESTAATVATDVTDALAKAMWWTLFGLVLGLFAALGGGWIGSPKLEKWREQRVRRRHWRTGHRHGPPTPA</sequence>
<evidence type="ECO:0000313" key="3">
    <source>
        <dbReference type="EMBL" id="QDG51123.1"/>
    </source>
</evidence>
<evidence type="ECO:0000313" key="4">
    <source>
        <dbReference type="Proteomes" id="UP000315995"/>
    </source>
</evidence>
<feature type="region of interest" description="Disordered" evidence="1">
    <location>
        <begin position="1"/>
        <end position="28"/>
    </location>
</feature>
<protein>
    <submittedName>
        <fullName evidence="3">Uncharacterized protein</fullName>
    </submittedName>
</protein>
<feature type="transmembrane region" description="Helical" evidence="2">
    <location>
        <begin position="112"/>
        <end position="134"/>
    </location>
</feature>
<keyword evidence="2" id="KW-1133">Transmembrane helix</keyword>
<reference evidence="3 4" key="1">
    <citation type="submission" date="2019-06" db="EMBL/GenBank/DDBJ databases">
        <title>Persicimonas caeni gen. nov., sp. nov., a predatory bacterium isolated from solar saltern.</title>
        <authorList>
            <person name="Wang S."/>
        </authorList>
    </citation>
    <scope>NUCLEOTIDE SEQUENCE [LARGE SCALE GENOMIC DNA]</scope>
    <source>
        <strain evidence="3 4">YN101</strain>
    </source>
</reference>
<dbReference type="Proteomes" id="UP000315995">
    <property type="component" value="Chromosome"/>
</dbReference>
<evidence type="ECO:0000256" key="2">
    <source>
        <dbReference type="SAM" id="Phobius"/>
    </source>
</evidence>
<gene>
    <name evidence="3" type="ORF">FIV42_10365</name>
</gene>
<accession>A0A4Y6PSB6</accession>
<name>A0A4Y6PSB6_PERCE</name>
<keyword evidence="2" id="KW-0472">Membrane</keyword>
<feature type="transmembrane region" description="Helical" evidence="2">
    <location>
        <begin position="37"/>
        <end position="61"/>
    </location>
</feature>
<proteinExistence type="predicted"/>
<keyword evidence="2" id="KW-0812">Transmembrane</keyword>
<feature type="compositionally biased region" description="Basic and acidic residues" evidence="1">
    <location>
        <begin position="1"/>
        <end position="15"/>
    </location>
</feature>
<dbReference type="EMBL" id="CP041186">
    <property type="protein sequence ID" value="QDG51123.1"/>
    <property type="molecule type" value="Genomic_DNA"/>
</dbReference>
<feature type="transmembrane region" description="Helical" evidence="2">
    <location>
        <begin position="318"/>
        <end position="341"/>
    </location>
</feature>
<accession>A0A5B8Y3U5</accession>
<dbReference type="RefSeq" id="WP_141197608.1">
    <property type="nucleotide sequence ID" value="NZ_CP041186.1"/>
</dbReference>
<dbReference type="AlphaFoldDB" id="A0A4Y6PSB6"/>
<keyword evidence="4" id="KW-1185">Reference proteome</keyword>
<organism evidence="3 4">
    <name type="scientific">Persicimonas caeni</name>
    <dbReference type="NCBI Taxonomy" id="2292766"/>
    <lineage>
        <taxon>Bacteria</taxon>
        <taxon>Deltaproteobacteria</taxon>
        <taxon>Bradymonadales</taxon>
        <taxon>Bradymonadaceae</taxon>
        <taxon>Persicimonas</taxon>
    </lineage>
</organism>
<evidence type="ECO:0000256" key="1">
    <source>
        <dbReference type="SAM" id="MobiDB-lite"/>
    </source>
</evidence>
<feature type="transmembrane region" description="Helical" evidence="2">
    <location>
        <begin position="81"/>
        <end position="100"/>
    </location>
</feature>